<gene>
    <name evidence="1" type="ORF">GCM10007867_04110</name>
</gene>
<name>A0AAV5NBA6_9PROT</name>
<sequence length="93" mass="10166">MSSRQRPGKHARSVMSDRRWPLLSLAARALWLGSTDVGDVVPAVRAPGRTGVSVEDYARYLATDTDVVRSAVSELVQCDVMEPVGSGFRLKSY</sequence>
<evidence type="ECO:0000313" key="1">
    <source>
        <dbReference type="EMBL" id="GLQ61566.1"/>
    </source>
</evidence>
<organism evidence="1 2">
    <name type="scientific">Gluconobacter cerinus</name>
    <dbReference type="NCBI Taxonomy" id="38307"/>
    <lineage>
        <taxon>Bacteria</taxon>
        <taxon>Pseudomonadati</taxon>
        <taxon>Pseudomonadota</taxon>
        <taxon>Alphaproteobacteria</taxon>
        <taxon>Acetobacterales</taxon>
        <taxon>Acetobacteraceae</taxon>
        <taxon>Gluconobacter</taxon>
    </lineage>
</organism>
<proteinExistence type="predicted"/>
<evidence type="ECO:0008006" key="3">
    <source>
        <dbReference type="Google" id="ProtNLM"/>
    </source>
</evidence>
<accession>A0AAV5NBA6</accession>
<keyword evidence="2" id="KW-1185">Reference proteome</keyword>
<dbReference type="Proteomes" id="UP001156614">
    <property type="component" value="Unassembled WGS sequence"/>
</dbReference>
<dbReference type="EMBL" id="BSNU01000001">
    <property type="protein sequence ID" value="GLQ61566.1"/>
    <property type="molecule type" value="Genomic_DNA"/>
</dbReference>
<reference evidence="2" key="1">
    <citation type="journal article" date="2019" name="Int. J. Syst. Evol. Microbiol.">
        <title>The Global Catalogue of Microorganisms (GCM) 10K type strain sequencing project: providing services to taxonomists for standard genome sequencing and annotation.</title>
        <authorList>
            <consortium name="The Broad Institute Genomics Platform"/>
            <consortium name="The Broad Institute Genome Sequencing Center for Infectious Disease"/>
            <person name="Wu L."/>
            <person name="Ma J."/>
        </authorList>
    </citation>
    <scope>NUCLEOTIDE SEQUENCE [LARGE SCALE GENOMIC DNA]</scope>
    <source>
        <strain evidence="2">NBRC 3267</strain>
    </source>
</reference>
<comment type="caution">
    <text evidence="1">The sequence shown here is derived from an EMBL/GenBank/DDBJ whole genome shotgun (WGS) entry which is preliminary data.</text>
</comment>
<evidence type="ECO:0000313" key="2">
    <source>
        <dbReference type="Proteomes" id="UP001156614"/>
    </source>
</evidence>
<dbReference type="RefSeq" id="WP_244591154.1">
    <property type="nucleotide sequence ID" value="NZ_BEWM01000003.1"/>
</dbReference>
<protein>
    <recommendedName>
        <fullName evidence="3">Phage protein</fullName>
    </recommendedName>
</protein>
<dbReference type="AlphaFoldDB" id="A0AAV5NBA6"/>